<evidence type="ECO:0000256" key="3">
    <source>
        <dbReference type="ARBA" id="ARBA00022989"/>
    </source>
</evidence>
<sequence>MQRRDLLELLGLAAVWGASFIFMRLAVPEFGPAALMELRVGLAALVLLPLAIARRRLGVMARHWKAILGVGVFNSALPFLLYAYAAQSLGAGFLSVANAVTPVWGAVIGWLWLRDRLPALRTAGLMIAFSGIVVLVWNKLDFQQGGTGPAVLAAIAAPLCYGIAANWTKRYLTGVDALANATGSMLGAAAVLLPLAILSWPAEPVSWQAWSATILLAVLCTGIAYVSFFRLIASIGPTAAVSVTFLVPIFGVFWGATLLGESVSRNMLLGAAVILAGTALSLGLVGPRRKRQ</sequence>
<accession>A0A157RRY3</accession>
<feature type="domain" description="EamA" evidence="6">
    <location>
        <begin position="9"/>
        <end position="136"/>
    </location>
</feature>
<gene>
    <name evidence="7" type="primary">yijE_1</name>
    <name evidence="7" type="ORF">SAMEA3906487_01357</name>
</gene>
<evidence type="ECO:0000256" key="4">
    <source>
        <dbReference type="ARBA" id="ARBA00023136"/>
    </source>
</evidence>
<organism evidence="7 8">
    <name type="scientific">Bordetella trematum</name>
    <dbReference type="NCBI Taxonomy" id="123899"/>
    <lineage>
        <taxon>Bacteria</taxon>
        <taxon>Pseudomonadati</taxon>
        <taxon>Pseudomonadota</taxon>
        <taxon>Betaproteobacteria</taxon>
        <taxon>Burkholderiales</taxon>
        <taxon>Alcaligenaceae</taxon>
        <taxon>Bordetella</taxon>
    </lineage>
</organism>
<feature type="transmembrane region" description="Helical" evidence="5">
    <location>
        <begin position="64"/>
        <end position="85"/>
    </location>
</feature>
<keyword evidence="8" id="KW-1185">Reference proteome</keyword>
<dbReference type="OrthoDB" id="9810556at2"/>
<feature type="transmembrane region" description="Helical" evidence="5">
    <location>
        <begin position="120"/>
        <end position="140"/>
    </location>
</feature>
<dbReference type="PANTHER" id="PTHR32322:SF9">
    <property type="entry name" value="AMINO-ACID METABOLITE EFFLUX PUMP-RELATED"/>
    <property type="match status" value="1"/>
</dbReference>
<keyword evidence="2 5" id="KW-0812">Transmembrane</keyword>
<dbReference type="PANTHER" id="PTHR32322">
    <property type="entry name" value="INNER MEMBRANE TRANSPORTER"/>
    <property type="match status" value="1"/>
</dbReference>
<keyword evidence="4 5" id="KW-0472">Membrane</keyword>
<dbReference type="EMBL" id="LT546645">
    <property type="protein sequence ID" value="SAI68624.1"/>
    <property type="molecule type" value="Genomic_DNA"/>
</dbReference>
<dbReference type="InterPro" id="IPR050638">
    <property type="entry name" value="AA-Vitamin_Transporters"/>
</dbReference>
<keyword evidence="3 5" id="KW-1133">Transmembrane helix</keyword>
<feature type="transmembrane region" description="Helical" evidence="5">
    <location>
        <begin position="146"/>
        <end position="165"/>
    </location>
</feature>
<dbReference type="GO" id="GO:0016020">
    <property type="term" value="C:membrane"/>
    <property type="evidence" value="ECO:0007669"/>
    <property type="project" value="UniProtKB-SubCell"/>
</dbReference>
<evidence type="ECO:0000259" key="6">
    <source>
        <dbReference type="Pfam" id="PF00892"/>
    </source>
</evidence>
<feature type="domain" description="EamA" evidence="6">
    <location>
        <begin position="150"/>
        <end position="282"/>
    </location>
</feature>
<dbReference type="eggNOG" id="COG0697">
    <property type="taxonomic scope" value="Bacteria"/>
</dbReference>
<dbReference type="Pfam" id="PF00892">
    <property type="entry name" value="EamA"/>
    <property type="match status" value="2"/>
</dbReference>
<evidence type="ECO:0000313" key="8">
    <source>
        <dbReference type="Proteomes" id="UP000076825"/>
    </source>
</evidence>
<dbReference type="InterPro" id="IPR000620">
    <property type="entry name" value="EamA_dom"/>
</dbReference>
<reference evidence="7 8" key="1">
    <citation type="submission" date="2016-04" db="EMBL/GenBank/DDBJ databases">
        <authorList>
            <consortium name="Pathogen Informatics"/>
        </authorList>
    </citation>
    <scope>NUCLEOTIDE SEQUENCE [LARGE SCALE GENOMIC DNA]</scope>
    <source>
        <strain evidence="7 8">H044680328</strain>
    </source>
</reference>
<feature type="transmembrane region" description="Helical" evidence="5">
    <location>
        <begin position="209"/>
        <end position="228"/>
    </location>
</feature>
<dbReference type="KEGG" id="btrm:SAMEA390648701357"/>
<protein>
    <submittedName>
        <fullName evidence="7">Membrane protein</fullName>
    </submittedName>
</protein>
<feature type="transmembrane region" description="Helical" evidence="5">
    <location>
        <begin position="33"/>
        <end position="52"/>
    </location>
</feature>
<dbReference type="STRING" id="123899.SAMEA3906487_01357"/>
<dbReference type="AlphaFoldDB" id="A0A157RRY3"/>
<evidence type="ECO:0000313" key="7">
    <source>
        <dbReference type="EMBL" id="SAI68624.1"/>
    </source>
</evidence>
<feature type="transmembrane region" description="Helical" evidence="5">
    <location>
        <begin position="268"/>
        <end position="286"/>
    </location>
</feature>
<comment type="subcellular location">
    <subcellularLocation>
        <location evidence="1">Membrane</location>
        <topology evidence="1">Multi-pass membrane protein</topology>
    </subcellularLocation>
</comment>
<dbReference type="Proteomes" id="UP000076825">
    <property type="component" value="Chromosome 1"/>
</dbReference>
<feature type="transmembrane region" description="Helical" evidence="5">
    <location>
        <begin position="177"/>
        <end position="197"/>
    </location>
</feature>
<dbReference type="SUPFAM" id="SSF103481">
    <property type="entry name" value="Multidrug resistance efflux transporter EmrE"/>
    <property type="match status" value="2"/>
</dbReference>
<feature type="transmembrane region" description="Helical" evidence="5">
    <location>
        <begin position="91"/>
        <end position="113"/>
    </location>
</feature>
<evidence type="ECO:0000256" key="5">
    <source>
        <dbReference type="SAM" id="Phobius"/>
    </source>
</evidence>
<evidence type="ECO:0000256" key="1">
    <source>
        <dbReference type="ARBA" id="ARBA00004141"/>
    </source>
</evidence>
<name>A0A157RRY3_9BORD</name>
<evidence type="ECO:0000256" key="2">
    <source>
        <dbReference type="ARBA" id="ARBA00022692"/>
    </source>
</evidence>
<feature type="transmembrane region" description="Helical" evidence="5">
    <location>
        <begin position="7"/>
        <end position="27"/>
    </location>
</feature>
<proteinExistence type="predicted"/>
<dbReference type="InterPro" id="IPR037185">
    <property type="entry name" value="EmrE-like"/>
</dbReference>
<dbReference type="RefSeq" id="WP_025514191.1">
    <property type="nucleotide sequence ID" value="NZ_CP016340.1"/>
</dbReference>
<dbReference type="Gene3D" id="1.10.3730.20">
    <property type="match status" value="1"/>
</dbReference>
<dbReference type="GeneID" id="56591351"/>
<dbReference type="PATRIC" id="fig|123899.6.peg.1335"/>
<feature type="transmembrane region" description="Helical" evidence="5">
    <location>
        <begin position="235"/>
        <end position="256"/>
    </location>
</feature>